<protein>
    <submittedName>
        <fullName evidence="1">Uncharacterized protein</fullName>
    </submittedName>
</protein>
<comment type="caution">
    <text evidence="1">The sequence shown here is derived from an EMBL/GenBank/DDBJ whole genome shotgun (WGS) entry which is preliminary data.</text>
</comment>
<evidence type="ECO:0000313" key="2">
    <source>
        <dbReference type="Proteomes" id="UP000237347"/>
    </source>
</evidence>
<dbReference type="AlphaFoldDB" id="A0AAW0K282"/>
<sequence>MEAERDIPTPLLDKLPDRTASGIILKKCSYQDQPQAHTLDILYTTTLTTFLSVHTPTSKVANLLLYVYN</sequence>
<evidence type="ECO:0000313" key="1">
    <source>
        <dbReference type="EMBL" id="KAK7832853.1"/>
    </source>
</evidence>
<dbReference type="Proteomes" id="UP000237347">
    <property type="component" value="Unassembled WGS sequence"/>
</dbReference>
<name>A0AAW0K282_QUESU</name>
<keyword evidence="2" id="KW-1185">Reference proteome</keyword>
<accession>A0AAW0K282</accession>
<dbReference type="EMBL" id="PKMF04000418">
    <property type="protein sequence ID" value="KAK7832853.1"/>
    <property type="molecule type" value="Genomic_DNA"/>
</dbReference>
<gene>
    <name evidence="1" type="ORF">CFP56_026146</name>
</gene>
<organism evidence="1 2">
    <name type="scientific">Quercus suber</name>
    <name type="common">Cork oak</name>
    <dbReference type="NCBI Taxonomy" id="58331"/>
    <lineage>
        <taxon>Eukaryota</taxon>
        <taxon>Viridiplantae</taxon>
        <taxon>Streptophyta</taxon>
        <taxon>Embryophyta</taxon>
        <taxon>Tracheophyta</taxon>
        <taxon>Spermatophyta</taxon>
        <taxon>Magnoliopsida</taxon>
        <taxon>eudicotyledons</taxon>
        <taxon>Gunneridae</taxon>
        <taxon>Pentapetalae</taxon>
        <taxon>rosids</taxon>
        <taxon>fabids</taxon>
        <taxon>Fagales</taxon>
        <taxon>Fagaceae</taxon>
        <taxon>Quercus</taxon>
    </lineage>
</organism>
<proteinExistence type="predicted"/>
<reference evidence="1 2" key="1">
    <citation type="journal article" date="2018" name="Sci. Data">
        <title>The draft genome sequence of cork oak.</title>
        <authorList>
            <person name="Ramos A.M."/>
            <person name="Usie A."/>
            <person name="Barbosa P."/>
            <person name="Barros P.M."/>
            <person name="Capote T."/>
            <person name="Chaves I."/>
            <person name="Simoes F."/>
            <person name="Abreu I."/>
            <person name="Carrasquinho I."/>
            <person name="Faro C."/>
            <person name="Guimaraes J.B."/>
            <person name="Mendonca D."/>
            <person name="Nobrega F."/>
            <person name="Rodrigues L."/>
            <person name="Saibo N.J.M."/>
            <person name="Varela M.C."/>
            <person name="Egas C."/>
            <person name="Matos J."/>
            <person name="Miguel C.M."/>
            <person name="Oliveira M.M."/>
            <person name="Ricardo C.P."/>
            <person name="Goncalves S."/>
        </authorList>
    </citation>
    <scope>NUCLEOTIDE SEQUENCE [LARGE SCALE GENOMIC DNA]</scope>
    <source>
        <strain evidence="2">cv. HL8</strain>
    </source>
</reference>